<dbReference type="PANTHER" id="PTHR35532">
    <property type="entry name" value="SIMILAR TO POLYHYDROXYALKANOATE DEPOLYMERASE"/>
    <property type="match status" value="1"/>
</dbReference>
<gene>
    <name evidence="2" type="ORF">P9847_05220</name>
</gene>
<dbReference type="Gene3D" id="2.60.40.1190">
    <property type="match status" value="1"/>
</dbReference>
<dbReference type="InterPro" id="IPR010502">
    <property type="entry name" value="Carb-bd_dom_fam9"/>
</dbReference>
<dbReference type="RefSeq" id="WP_328275969.1">
    <property type="nucleotide sequence ID" value="NZ_JARTLD010000012.1"/>
</dbReference>
<accession>A0ABU6PPA1</accession>
<dbReference type="CDD" id="cd09620">
    <property type="entry name" value="CBM9_like_3"/>
    <property type="match status" value="1"/>
</dbReference>
<comment type="caution">
    <text evidence="2">The sequence shown here is derived from an EMBL/GenBank/DDBJ whole genome shotgun (WGS) entry which is preliminary data.</text>
</comment>
<name>A0ABU6PPA1_9BACL</name>
<dbReference type="EMBL" id="JARTLD010000012">
    <property type="protein sequence ID" value="MED5016705.1"/>
    <property type="molecule type" value="Genomic_DNA"/>
</dbReference>
<dbReference type="SUPFAM" id="SSF49344">
    <property type="entry name" value="CBD9-like"/>
    <property type="match status" value="1"/>
</dbReference>
<protein>
    <submittedName>
        <fullName evidence="2">Carbohydrate-binding family 9-like protein</fullName>
    </submittedName>
</protein>
<evidence type="ECO:0000259" key="1">
    <source>
        <dbReference type="Pfam" id="PF06452"/>
    </source>
</evidence>
<evidence type="ECO:0000313" key="3">
    <source>
        <dbReference type="Proteomes" id="UP001343257"/>
    </source>
</evidence>
<dbReference type="PANTHER" id="PTHR35532:SF5">
    <property type="entry name" value="CARBOHYDRATE-BINDING DOMAIN-CONTAINING PROTEIN"/>
    <property type="match status" value="1"/>
</dbReference>
<dbReference type="Pfam" id="PF06452">
    <property type="entry name" value="CBM9_1"/>
    <property type="match status" value="1"/>
</dbReference>
<dbReference type="Proteomes" id="UP001343257">
    <property type="component" value="Unassembled WGS sequence"/>
</dbReference>
<proteinExistence type="predicted"/>
<feature type="domain" description="Carbohydrate-binding" evidence="1">
    <location>
        <begin position="29"/>
        <end position="127"/>
    </location>
</feature>
<reference evidence="2 3" key="1">
    <citation type="submission" date="2023-03" db="EMBL/GenBank/DDBJ databases">
        <title>Bacillus Genome Sequencing.</title>
        <authorList>
            <person name="Dunlap C."/>
        </authorList>
    </citation>
    <scope>NUCLEOTIDE SEQUENCE [LARGE SCALE GENOMIC DNA]</scope>
    <source>
        <strain evidence="2 3">NRS-52</strain>
    </source>
</reference>
<sequence length="340" mass="39972">MNRSGVPEPHIEYAPKAYICKRAAEPLLLDGRLDKPFWQAADWTEDFVDIEGDLRPRPAKRTRVKMMWDDEYFYFGAELMEDQIWATLTERDSVIFYDNDFEIFIDPDGDTHQYYEFEINALNTVWDLLLVKPYRDGGPPVNGWDISGLKTAVHIDGELNRPEAPNRMWSVEVAMPWKSLRECAAESRPPVEGEFWRVNFSRVEWRTEVQDGQYRKVVNPDTGKPYPEDNWVWSPMGIINMHYPELWGYVVFADREGPDEFELPQDERIKWELRKLYYRQRNHFEVEGTFAKDAELLMGTDSWSIEPVIETTRSMFQITAPSSDGAAVYCIREDGKLWKE</sequence>
<evidence type="ECO:0000313" key="2">
    <source>
        <dbReference type="EMBL" id="MED5016705.1"/>
    </source>
</evidence>
<organism evidence="2 3">
    <name type="scientific">Paenibacillus chibensis</name>
    <dbReference type="NCBI Taxonomy" id="59846"/>
    <lineage>
        <taxon>Bacteria</taxon>
        <taxon>Bacillati</taxon>
        <taxon>Bacillota</taxon>
        <taxon>Bacilli</taxon>
        <taxon>Bacillales</taxon>
        <taxon>Paenibacillaceae</taxon>
        <taxon>Paenibacillus</taxon>
    </lineage>
</organism>
<keyword evidence="3" id="KW-1185">Reference proteome</keyword>